<protein>
    <submittedName>
        <fullName evidence="1">Uncharacterized protein</fullName>
    </submittedName>
</protein>
<evidence type="ECO:0000313" key="1">
    <source>
        <dbReference type="EMBL" id="KAE8168309.1"/>
    </source>
</evidence>
<keyword evidence="2" id="KW-1185">Reference proteome</keyword>
<sequence>MSPTRRNESFLTGEYGLTAGIESLCITRTFTRISNLARDATMIFDSLNANDFSGNQWILVLGLSQKTIDKLDRENDCMNGVCFRLEWDGTTGLIKVMPGAGHEMPINDFTFVVFGALSAMGLDWRDIRWGGATRYRSPLGNKGKEGDQILLPRNRQPVQGQIQDWPTLVIETGVSESLRKLQEDAKWWFNNSSGRVRIVILISLKRTMMLFQKWQLMPPNAPKPITRQYISLLHQQSPNIPPLVNQPATTQTLYMDQEVTVTPHAVIGAPMVLHFQALMDRAPGLNETDIPITAQHFRYFAETWL</sequence>
<name>A0A5N6VBT9_ASPTM</name>
<dbReference type="Proteomes" id="UP000326950">
    <property type="component" value="Unassembled WGS sequence"/>
</dbReference>
<proteinExistence type="predicted"/>
<organism evidence="1 2">
    <name type="scientific">Aspergillus tamarii</name>
    <dbReference type="NCBI Taxonomy" id="41984"/>
    <lineage>
        <taxon>Eukaryota</taxon>
        <taxon>Fungi</taxon>
        <taxon>Dikarya</taxon>
        <taxon>Ascomycota</taxon>
        <taxon>Pezizomycotina</taxon>
        <taxon>Eurotiomycetes</taxon>
        <taxon>Eurotiomycetidae</taxon>
        <taxon>Eurotiales</taxon>
        <taxon>Aspergillaceae</taxon>
        <taxon>Aspergillus</taxon>
        <taxon>Aspergillus subgen. Circumdati</taxon>
    </lineage>
</organism>
<dbReference type="EMBL" id="ML738586">
    <property type="protein sequence ID" value="KAE8168309.1"/>
    <property type="molecule type" value="Genomic_DNA"/>
</dbReference>
<evidence type="ECO:0000313" key="2">
    <source>
        <dbReference type="Proteomes" id="UP000326950"/>
    </source>
</evidence>
<dbReference type="OrthoDB" id="76567at2759"/>
<reference evidence="1 2" key="1">
    <citation type="submission" date="2019-04" db="EMBL/GenBank/DDBJ databases">
        <title>Friends and foes A comparative genomics study of 23 Aspergillus species from section Flavi.</title>
        <authorList>
            <consortium name="DOE Joint Genome Institute"/>
            <person name="Kjaerbolling I."/>
            <person name="Vesth T."/>
            <person name="Frisvad J.C."/>
            <person name="Nybo J.L."/>
            <person name="Theobald S."/>
            <person name="Kildgaard S."/>
            <person name="Isbrandt T."/>
            <person name="Kuo A."/>
            <person name="Sato A."/>
            <person name="Lyhne E.K."/>
            <person name="Kogle M.E."/>
            <person name="Wiebenga A."/>
            <person name="Kun R.S."/>
            <person name="Lubbers R.J."/>
            <person name="Makela M.R."/>
            <person name="Barry K."/>
            <person name="Chovatia M."/>
            <person name="Clum A."/>
            <person name="Daum C."/>
            <person name="Haridas S."/>
            <person name="He G."/>
            <person name="LaButti K."/>
            <person name="Lipzen A."/>
            <person name="Mondo S."/>
            <person name="Riley R."/>
            <person name="Salamov A."/>
            <person name="Simmons B.A."/>
            <person name="Magnuson J.K."/>
            <person name="Henrissat B."/>
            <person name="Mortensen U.H."/>
            <person name="Larsen T.O."/>
            <person name="Devries R.P."/>
            <person name="Grigoriev I.V."/>
            <person name="Machida M."/>
            <person name="Baker S.E."/>
            <person name="Andersen M.R."/>
        </authorList>
    </citation>
    <scope>NUCLEOTIDE SEQUENCE [LARGE SCALE GENOMIC DNA]</scope>
    <source>
        <strain evidence="1 2">CBS 117626</strain>
    </source>
</reference>
<dbReference type="AlphaFoldDB" id="A0A5N6VBT9"/>
<gene>
    <name evidence="1" type="ORF">BDV40DRAFT_294853</name>
</gene>
<accession>A0A5N6VBT9</accession>